<protein>
    <submittedName>
        <fullName evidence="1">Uncharacterized protein</fullName>
    </submittedName>
</protein>
<name>A0ACB6ZKD4_THEGA</name>
<evidence type="ECO:0000313" key="1">
    <source>
        <dbReference type="EMBL" id="KAF9649858.1"/>
    </source>
</evidence>
<comment type="caution">
    <text evidence="1">The sequence shown here is derived from an EMBL/GenBank/DDBJ whole genome shotgun (WGS) entry which is preliminary data.</text>
</comment>
<gene>
    <name evidence="1" type="ORF">BDM02DRAFT_3094089</name>
</gene>
<reference evidence="1" key="1">
    <citation type="submission" date="2019-10" db="EMBL/GenBank/DDBJ databases">
        <authorList>
            <consortium name="DOE Joint Genome Institute"/>
            <person name="Kuo A."/>
            <person name="Miyauchi S."/>
            <person name="Kiss E."/>
            <person name="Drula E."/>
            <person name="Kohler A."/>
            <person name="Sanchez-Garcia M."/>
            <person name="Andreopoulos B."/>
            <person name="Barry K.W."/>
            <person name="Bonito G."/>
            <person name="Buee M."/>
            <person name="Carver A."/>
            <person name="Chen C."/>
            <person name="Cichocki N."/>
            <person name="Clum A."/>
            <person name="Culley D."/>
            <person name="Crous P.W."/>
            <person name="Fauchery L."/>
            <person name="Girlanda M."/>
            <person name="Hayes R."/>
            <person name="Keri Z."/>
            <person name="Labutti K."/>
            <person name="Lipzen A."/>
            <person name="Lombard V."/>
            <person name="Magnuson J."/>
            <person name="Maillard F."/>
            <person name="Morin E."/>
            <person name="Murat C."/>
            <person name="Nolan M."/>
            <person name="Ohm R."/>
            <person name="Pangilinan J."/>
            <person name="Pereira M."/>
            <person name="Perotto S."/>
            <person name="Peter M."/>
            <person name="Riley R."/>
            <person name="Sitrit Y."/>
            <person name="Stielow B."/>
            <person name="Szollosi G."/>
            <person name="Zifcakova L."/>
            <person name="Stursova M."/>
            <person name="Spatafora J.W."/>
            <person name="Tedersoo L."/>
            <person name="Vaario L.-M."/>
            <person name="Yamada A."/>
            <person name="Yan M."/>
            <person name="Wang P."/>
            <person name="Xu J."/>
            <person name="Bruns T."/>
            <person name="Baldrian P."/>
            <person name="Vilgalys R."/>
            <person name="Henrissat B."/>
            <person name="Grigoriev I.V."/>
            <person name="Hibbett D."/>
            <person name="Nagy L.G."/>
            <person name="Martin F.M."/>
        </authorList>
    </citation>
    <scope>NUCLEOTIDE SEQUENCE</scope>
    <source>
        <strain evidence="1">P2</strain>
    </source>
</reference>
<keyword evidence="2" id="KW-1185">Reference proteome</keyword>
<organism evidence="1 2">
    <name type="scientific">Thelephora ganbajun</name>
    <name type="common">Ganba fungus</name>
    <dbReference type="NCBI Taxonomy" id="370292"/>
    <lineage>
        <taxon>Eukaryota</taxon>
        <taxon>Fungi</taxon>
        <taxon>Dikarya</taxon>
        <taxon>Basidiomycota</taxon>
        <taxon>Agaricomycotina</taxon>
        <taxon>Agaricomycetes</taxon>
        <taxon>Thelephorales</taxon>
        <taxon>Thelephoraceae</taxon>
        <taxon>Thelephora</taxon>
    </lineage>
</organism>
<accession>A0ACB6ZKD4</accession>
<dbReference type="Proteomes" id="UP000886501">
    <property type="component" value="Unassembled WGS sequence"/>
</dbReference>
<reference evidence="1" key="2">
    <citation type="journal article" date="2020" name="Nat. Commun.">
        <title>Large-scale genome sequencing of mycorrhizal fungi provides insights into the early evolution of symbiotic traits.</title>
        <authorList>
            <person name="Miyauchi S."/>
            <person name="Kiss E."/>
            <person name="Kuo A."/>
            <person name="Drula E."/>
            <person name="Kohler A."/>
            <person name="Sanchez-Garcia M."/>
            <person name="Morin E."/>
            <person name="Andreopoulos B."/>
            <person name="Barry K.W."/>
            <person name="Bonito G."/>
            <person name="Buee M."/>
            <person name="Carver A."/>
            <person name="Chen C."/>
            <person name="Cichocki N."/>
            <person name="Clum A."/>
            <person name="Culley D."/>
            <person name="Crous P.W."/>
            <person name="Fauchery L."/>
            <person name="Girlanda M."/>
            <person name="Hayes R.D."/>
            <person name="Keri Z."/>
            <person name="LaButti K."/>
            <person name="Lipzen A."/>
            <person name="Lombard V."/>
            <person name="Magnuson J."/>
            <person name="Maillard F."/>
            <person name="Murat C."/>
            <person name="Nolan M."/>
            <person name="Ohm R.A."/>
            <person name="Pangilinan J."/>
            <person name="Pereira M.F."/>
            <person name="Perotto S."/>
            <person name="Peter M."/>
            <person name="Pfister S."/>
            <person name="Riley R."/>
            <person name="Sitrit Y."/>
            <person name="Stielow J.B."/>
            <person name="Szollosi G."/>
            <person name="Zifcakova L."/>
            <person name="Stursova M."/>
            <person name="Spatafora J.W."/>
            <person name="Tedersoo L."/>
            <person name="Vaario L.M."/>
            <person name="Yamada A."/>
            <person name="Yan M."/>
            <person name="Wang P."/>
            <person name="Xu J."/>
            <person name="Bruns T."/>
            <person name="Baldrian P."/>
            <person name="Vilgalys R."/>
            <person name="Dunand C."/>
            <person name="Henrissat B."/>
            <person name="Grigoriev I.V."/>
            <person name="Hibbett D."/>
            <person name="Nagy L.G."/>
            <person name="Martin F.M."/>
        </authorList>
    </citation>
    <scope>NUCLEOTIDE SEQUENCE</scope>
    <source>
        <strain evidence="1">P2</strain>
    </source>
</reference>
<proteinExistence type="predicted"/>
<evidence type="ECO:0000313" key="2">
    <source>
        <dbReference type="Proteomes" id="UP000886501"/>
    </source>
</evidence>
<sequence length="366" mass="40046">MGDGVLDSTYDPSLEWRGNDEGTRHGDPLVSSTPQPGRSLSTFRLIVQATSILPRAQRLAVIEGYPELQIGRDVAPPGSAVPRIRLKEMEVSKFHATIYWDDGRAEWGLMDMGSKHGTFHNRSHSGVSSETRGSRLSPPRVASMPRHLQHLDTFSIGGTTFVVHIHDDGLPCSECSRGDNDEIPLFVTKSTATPAQGKRKRDEDSAYLPSDKTKNPRKTLSLLKKSLLSQRPAEKPEGSAPTTWVDRSARRRAMHHPSPPVPRRQPPLPTSTPTTPQDTPTTSKSSTPEPVSSNNIGYRMLAKQGWTPGTSLGVANDDTQHVVEPITAPSTSKRAGLGSASVVSTPSQGTDWREEGKQRLWSRFNS</sequence>
<dbReference type="EMBL" id="MU117992">
    <property type="protein sequence ID" value="KAF9649858.1"/>
    <property type="molecule type" value="Genomic_DNA"/>
</dbReference>